<evidence type="ECO:0000313" key="1">
    <source>
        <dbReference type="EMBL" id="KAF2463006.1"/>
    </source>
</evidence>
<dbReference type="Proteomes" id="UP000799755">
    <property type="component" value="Unassembled WGS sequence"/>
</dbReference>
<organism evidence="1 2">
    <name type="scientific">Lindgomyces ingoldianus</name>
    <dbReference type="NCBI Taxonomy" id="673940"/>
    <lineage>
        <taxon>Eukaryota</taxon>
        <taxon>Fungi</taxon>
        <taxon>Dikarya</taxon>
        <taxon>Ascomycota</taxon>
        <taxon>Pezizomycotina</taxon>
        <taxon>Dothideomycetes</taxon>
        <taxon>Pleosporomycetidae</taxon>
        <taxon>Pleosporales</taxon>
        <taxon>Lindgomycetaceae</taxon>
        <taxon>Lindgomyces</taxon>
    </lineage>
</organism>
<sequence>MGKRKRHYQNADEPAPKFGLAAALAHLRKPELPYEKPTDTAEDDDEGWITVGKGGRPLKKQKKEGSDHHSSHHPRRTEVESPKQKQKRDLGEHSERKHSSKDHSNRYSKKANKCGKDENQYPSIDHSHNTRLQSHLKITDLQSLILYILADGFGPQWVAVRHRSSIRQVVVLMVPGLEQGMFTGRIALESPQPSLPTGEAGILINNSPATNAIKEQQSTSKRLEISPDDYYPVSLRPQRMPESLKPFADIFPHVWPIRAVAESHGTQIFRVLSPMHTMLTSQMPKTKEERQIRKNSGHKGPVPQNSKNWENKRTSITEYLADLLAQKENEYVVHPAWYTTQEAKEAAHRQRKEAKQASEDGWVDTNVTNLEDGTVPDNEIEQGSVTAGRDILVIDCEMCKSEDDVLVLTRISMLDWDGKVVLDELVKPDVPIKDYLTQFSGITEAMLKDVTTSLSDIQKRLLEIITPRTILLGHSLNSDFNALKLTHPYIVDSGIIYPHPRGPPYKQSLKWLAQRYLSLEIQKGTKGHDSVQDARACLDLVKQKCERGPRWGTSEANSESIFKRLGRVSRPNTHKSSSDGERYRTGAVVDWGDPTRGHGGQARVAIGCKSDQDVVEGIEAAVKGRATGNDGATTKVDFIWARLRELELVRGWWDDAKTADVEEIRTKALERLGRTSSDLEDGTEVTGSELGDAVARTVDYIVKVFESLPPCTAFIVYSGTSDPREVRRLQNMRHQYQREFATKNWDNLSVKWTDTENQALSQACKAIREGVGFIVVK</sequence>
<accession>A0ACB6Q810</accession>
<reference evidence="1" key="1">
    <citation type="journal article" date="2020" name="Stud. Mycol.">
        <title>101 Dothideomycetes genomes: a test case for predicting lifestyles and emergence of pathogens.</title>
        <authorList>
            <person name="Haridas S."/>
            <person name="Albert R."/>
            <person name="Binder M."/>
            <person name="Bloem J."/>
            <person name="Labutti K."/>
            <person name="Salamov A."/>
            <person name="Andreopoulos B."/>
            <person name="Baker S."/>
            <person name="Barry K."/>
            <person name="Bills G."/>
            <person name="Bluhm B."/>
            <person name="Cannon C."/>
            <person name="Castanera R."/>
            <person name="Culley D."/>
            <person name="Daum C."/>
            <person name="Ezra D."/>
            <person name="Gonzalez J."/>
            <person name="Henrissat B."/>
            <person name="Kuo A."/>
            <person name="Liang C."/>
            <person name="Lipzen A."/>
            <person name="Lutzoni F."/>
            <person name="Magnuson J."/>
            <person name="Mondo S."/>
            <person name="Nolan M."/>
            <person name="Ohm R."/>
            <person name="Pangilinan J."/>
            <person name="Park H.-J."/>
            <person name="Ramirez L."/>
            <person name="Alfaro M."/>
            <person name="Sun H."/>
            <person name="Tritt A."/>
            <person name="Yoshinaga Y."/>
            <person name="Zwiers L.-H."/>
            <person name="Turgeon B."/>
            <person name="Goodwin S."/>
            <person name="Spatafora J."/>
            <person name="Crous P."/>
            <person name="Grigoriev I."/>
        </authorList>
    </citation>
    <scope>NUCLEOTIDE SEQUENCE</scope>
    <source>
        <strain evidence="1">ATCC 200398</strain>
    </source>
</reference>
<name>A0ACB6Q810_9PLEO</name>
<evidence type="ECO:0000313" key="2">
    <source>
        <dbReference type="Proteomes" id="UP000799755"/>
    </source>
</evidence>
<keyword evidence="2" id="KW-1185">Reference proteome</keyword>
<comment type="caution">
    <text evidence="1">The sequence shown here is derived from an EMBL/GenBank/DDBJ whole genome shotgun (WGS) entry which is preliminary data.</text>
</comment>
<dbReference type="EMBL" id="MU003555">
    <property type="protein sequence ID" value="KAF2463006.1"/>
    <property type="molecule type" value="Genomic_DNA"/>
</dbReference>
<gene>
    <name evidence="1" type="ORF">BDR25DRAFT_273783</name>
</gene>
<protein>
    <submittedName>
        <fullName evidence="1">Uncharacterized protein</fullName>
    </submittedName>
</protein>
<proteinExistence type="predicted"/>